<dbReference type="PRINTS" id="PR00385">
    <property type="entry name" value="P450"/>
</dbReference>
<keyword evidence="3" id="KW-0349">Heme</keyword>
<dbReference type="CDD" id="cd11064">
    <property type="entry name" value="CYP86A"/>
    <property type="match status" value="1"/>
</dbReference>
<name>A0A6J5VQN5_PRUAR</name>
<comment type="cofactor">
    <cofactor evidence="1">
        <name>heme</name>
        <dbReference type="ChEBI" id="CHEBI:30413"/>
    </cofactor>
</comment>
<feature type="signal peptide" evidence="8">
    <location>
        <begin position="1"/>
        <end position="26"/>
    </location>
</feature>
<dbReference type="PANTHER" id="PTHR24296">
    <property type="entry name" value="CYTOCHROME P450"/>
    <property type="match status" value="1"/>
</dbReference>
<dbReference type="GO" id="GO:0005506">
    <property type="term" value="F:iron ion binding"/>
    <property type="evidence" value="ECO:0007669"/>
    <property type="project" value="InterPro"/>
</dbReference>
<dbReference type="SUPFAM" id="SSF48264">
    <property type="entry name" value="Cytochrome P450"/>
    <property type="match status" value="1"/>
</dbReference>
<keyword evidence="6" id="KW-0408">Iron</keyword>
<accession>A0A6J5VQN5</accession>
<keyword evidence="4" id="KW-0479">Metal-binding</keyword>
<comment type="similarity">
    <text evidence="2">Belongs to the cytochrome P450 family.</text>
</comment>
<dbReference type="AlphaFoldDB" id="A0A6J5VQN5"/>
<evidence type="ECO:0000256" key="8">
    <source>
        <dbReference type="SAM" id="SignalP"/>
    </source>
</evidence>
<dbReference type="EMBL" id="CAEKDK010000008">
    <property type="protein sequence ID" value="CAB4291579.1"/>
    <property type="molecule type" value="Genomic_DNA"/>
</dbReference>
<keyword evidence="5" id="KW-0560">Oxidoreductase</keyword>
<feature type="chain" id="PRO_5027093004" description="Cytochrome P450" evidence="8">
    <location>
        <begin position="27"/>
        <end position="538"/>
    </location>
</feature>
<protein>
    <recommendedName>
        <fullName evidence="11">Cytochrome P450</fullName>
    </recommendedName>
</protein>
<organism evidence="9 10">
    <name type="scientific">Prunus armeniaca</name>
    <name type="common">Apricot</name>
    <name type="synonym">Armeniaca vulgaris</name>
    <dbReference type="NCBI Taxonomy" id="36596"/>
    <lineage>
        <taxon>Eukaryota</taxon>
        <taxon>Viridiplantae</taxon>
        <taxon>Streptophyta</taxon>
        <taxon>Embryophyta</taxon>
        <taxon>Tracheophyta</taxon>
        <taxon>Spermatophyta</taxon>
        <taxon>Magnoliopsida</taxon>
        <taxon>eudicotyledons</taxon>
        <taxon>Gunneridae</taxon>
        <taxon>Pentapetalae</taxon>
        <taxon>rosids</taxon>
        <taxon>fabids</taxon>
        <taxon>Rosales</taxon>
        <taxon>Rosaceae</taxon>
        <taxon>Amygdaloideae</taxon>
        <taxon>Amygdaleae</taxon>
        <taxon>Prunus</taxon>
    </lineage>
</organism>
<dbReference type="InterPro" id="IPR036396">
    <property type="entry name" value="Cyt_P450_sf"/>
</dbReference>
<dbReference type="GO" id="GO:0020037">
    <property type="term" value="F:heme binding"/>
    <property type="evidence" value="ECO:0007669"/>
    <property type="project" value="InterPro"/>
</dbReference>
<evidence type="ECO:0000256" key="1">
    <source>
        <dbReference type="ARBA" id="ARBA00001971"/>
    </source>
</evidence>
<evidence type="ECO:0000313" key="9">
    <source>
        <dbReference type="EMBL" id="CAB4291579.1"/>
    </source>
</evidence>
<dbReference type="Proteomes" id="UP000507222">
    <property type="component" value="Unassembled WGS sequence"/>
</dbReference>
<evidence type="ECO:0000256" key="2">
    <source>
        <dbReference type="ARBA" id="ARBA00010617"/>
    </source>
</evidence>
<evidence type="ECO:0000256" key="5">
    <source>
        <dbReference type="ARBA" id="ARBA00023002"/>
    </source>
</evidence>
<evidence type="ECO:0000256" key="4">
    <source>
        <dbReference type="ARBA" id="ARBA00022723"/>
    </source>
</evidence>
<evidence type="ECO:0008006" key="11">
    <source>
        <dbReference type="Google" id="ProtNLM"/>
    </source>
</evidence>
<evidence type="ECO:0000256" key="6">
    <source>
        <dbReference type="ARBA" id="ARBA00023004"/>
    </source>
</evidence>
<evidence type="ECO:0000256" key="7">
    <source>
        <dbReference type="ARBA" id="ARBA00023033"/>
    </source>
</evidence>
<dbReference type="GO" id="GO:0004497">
    <property type="term" value="F:monooxygenase activity"/>
    <property type="evidence" value="ECO:0007669"/>
    <property type="project" value="UniProtKB-KW"/>
</dbReference>
<proteinExistence type="inferred from homology"/>
<keyword evidence="8" id="KW-0732">Signal</keyword>
<dbReference type="GO" id="GO:0016705">
    <property type="term" value="F:oxidoreductase activity, acting on paired donors, with incorporation or reduction of molecular oxygen"/>
    <property type="evidence" value="ECO:0007669"/>
    <property type="project" value="InterPro"/>
</dbReference>
<dbReference type="InterPro" id="IPR001128">
    <property type="entry name" value="Cyt_P450"/>
</dbReference>
<evidence type="ECO:0000256" key="3">
    <source>
        <dbReference type="ARBA" id="ARBA00022617"/>
    </source>
</evidence>
<keyword evidence="7" id="KW-0503">Monooxygenase</keyword>
<dbReference type="Pfam" id="PF00067">
    <property type="entry name" value="p450"/>
    <property type="match status" value="1"/>
</dbReference>
<sequence length="538" mass="60075">MFLQLLTLASLVLLPLLFFFVFKASSQPNPKTSNNTKLPKSYPIIGSFITLYKNHERRLPWFTDLLRSSPSNTFTLHHSLGKHFVVTANPTVVQHILKTQFPIYEKGNTFRTTLTDLLGDGIFNADGDNWKFQRQVSSHEFNTKSLRKFVEQVVDTELSDRLIPILSAPATNNSILDFQDILQRFAFDNICRIAFGYDPAYLLPSLPEAKFAVAFDEAVQISSDRFRSLPPVWKLKRVLGIGSEKRLRAAVSEVREFANTIVREKKRELSETKALESVDLLSRFLGSGHSDEKFVTDIVISFTLAGRDTTSAALTWFFWLLSQNPHVENEILKEISGTAEPESAAGGYDEVKEMVYTHAALCESMRLYPPVAVDSKQAMKDDVLPDGTKVKKGMTVTYHVYAMGRMEEIWGGGLGRVQAREVAGERGEWGPQVEVCREGLVQLPCVSGGAQDLFGEGDGVSADEEGGECGFEEVQGGPGGEGGWSPARVCGLPHRKNERWLSRHHCGEGLRKNMYVLFTEFQCVHDIVLTISTCVIKL</sequence>
<evidence type="ECO:0000313" key="10">
    <source>
        <dbReference type="Proteomes" id="UP000507222"/>
    </source>
</evidence>
<gene>
    <name evidence="9" type="ORF">CURHAP_LOCUS51932</name>
</gene>
<dbReference type="Gene3D" id="1.10.630.10">
    <property type="entry name" value="Cytochrome P450"/>
    <property type="match status" value="1"/>
</dbReference>
<reference evidence="9 10" key="1">
    <citation type="submission" date="2020-05" db="EMBL/GenBank/DDBJ databases">
        <authorList>
            <person name="Campoy J."/>
            <person name="Schneeberger K."/>
            <person name="Spophaly S."/>
        </authorList>
    </citation>
    <scope>NUCLEOTIDE SEQUENCE [LARGE SCALE GENOMIC DNA]</scope>
    <source>
        <strain evidence="9">PruArmRojPasFocal</strain>
    </source>
</reference>